<protein>
    <submittedName>
        <fullName evidence="1">Uncharacterized protein</fullName>
    </submittedName>
</protein>
<evidence type="ECO:0000313" key="1">
    <source>
        <dbReference type="EMBL" id="CAE4635271.1"/>
    </source>
</evidence>
<gene>
    <name evidence="1" type="ORF">DBRI00130_LOCUS29674</name>
</gene>
<name>A0A7S4S7Z0_9STRA</name>
<reference evidence="1" key="1">
    <citation type="submission" date="2021-01" db="EMBL/GenBank/DDBJ databases">
        <authorList>
            <person name="Corre E."/>
            <person name="Pelletier E."/>
            <person name="Niang G."/>
            <person name="Scheremetjew M."/>
            <person name="Finn R."/>
            <person name="Kale V."/>
            <person name="Holt S."/>
            <person name="Cochrane G."/>
            <person name="Meng A."/>
            <person name="Brown T."/>
            <person name="Cohen L."/>
        </authorList>
    </citation>
    <scope>NUCLEOTIDE SEQUENCE</scope>
    <source>
        <strain evidence="1">GSO104</strain>
    </source>
</reference>
<dbReference type="EMBL" id="HBNS01037998">
    <property type="protein sequence ID" value="CAE4635271.1"/>
    <property type="molecule type" value="Transcribed_RNA"/>
</dbReference>
<sequence>MTMYAYSSGRLEGQSTYVKITKVFCGACFAFFGKDASVEDGMSGSGKAGAAVETIDVLGYAVCKVVEVCETCDGVVGECWFGIRKGWLCGGGGGCLCDDACLVVFVVVSVLQSVEGAVSILSSVKEVSVLQSVEGAVSVLSSANSSFFSSLSSSSSRFFFFFCAPLSAS</sequence>
<proteinExistence type="predicted"/>
<dbReference type="AlphaFoldDB" id="A0A7S4S7Z0"/>
<accession>A0A7S4S7Z0</accession>
<organism evidence="1">
    <name type="scientific">Ditylum brightwellii</name>
    <dbReference type="NCBI Taxonomy" id="49249"/>
    <lineage>
        <taxon>Eukaryota</taxon>
        <taxon>Sar</taxon>
        <taxon>Stramenopiles</taxon>
        <taxon>Ochrophyta</taxon>
        <taxon>Bacillariophyta</taxon>
        <taxon>Mediophyceae</taxon>
        <taxon>Lithodesmiophycidae</taxon>
        <taxon>Lithodesmiales</taxon>
        <taxon>Lithodesmiaceae</taxon>
        <taxon>Ditylum</taxon>
    </lineage>
</organism>